<dbReference type="EMBL" id="CAJVQB010091734">
    <property type="protein sequence ID" value="CAG8848387.1"/>
    <property type="molecule type" value="Genomic_DNA"/>
</dbReference>
<gene>
    <name evidence="1" type="ORF">GMARGA_LOCUS39152</name>
</gene>
<feature type="non-terminal residue" evidence="1">
    <location>
        <position position="42"/>
    </location>
</feature>
<keyword evidence="2" id="KW-1185">Reference proteome</keyword>
<comment type="caution">
    <text evidence="1">The sequence shown here is derived from an EMBL/GenBank/DDBJ whole genome shotgun (WGS) entry which is preliminary data.</text>
</comment>
<organism evidence="1 2">
    <name type="scientific">Gigaspora margarita</name>
    <dbReference type="NCBI Taxonomy" id="4874"/>
    <lineage>
        <taxon>Eukaryota</taxon>
        <taxon>Fungi</taxon>
        <taxon>Fungi incertae sedis</taxon>
        <taxon>Mucoromycota</taxon>
        <taxon>Glomeromycotina</taxon>
        <taxon>Glomeromycetes</taxon>
        <taxon>Diversisporales</taxon>
        <taxon>Gigasporaceae</taxon>
        <taxon>Gigaspora</taxon>
    </lineage>
</organism>
<accession>A0ABN7X745</accession>
<protein>
    <submittedName>
        <fullName evidence="1">17545_t:CDS:1</fullName>
    </submittedName>
</protein>
<sequence>AQNLVVSQQGIASNLEEIDKHIQMDLHSGFEDLQVRSKGSKV</sequence>
<evidence type="ECO:0000313" key="1">
    <source>
        <dbReference type="EMBL" id="CAG8848387.1"/>
    </source>
</evidence>
<name>A0ABN7X745_GIGMA</name>
<feature type="non-terminal residue" evidence="1">
    <location>
        <position position="1"/>
    </location>
</feature>
<evidence type="ECO:0000313" key="2">
    <source>
        <dbReference type="Proteomes" id="UP000789901"/>
    </source>
</evidence>
<proteinExistence type="predicted"/>
<reference evidence="1 2" key="1">
    <citation type="submission" date="2021-06" db="EMBL/GenBank/DDBJ databases">
        <authorList>
            <person name="Kallberg Y."/>
            <person name="Tangrot J."/>
            <person name="Rosling A."/>
        </authorList>
    </citation>
    <scope>NUCLEOTIDE SEQUENCE [LARGE SCALE GENOMIC DNA]</scope>
    <source>
        <strain evidence="1 2">120-4 pot B 10/14</strain>
    </source>
</reference>
<dbReference type="Proteomes" id="UP000789901">
    <property type="component" value="Unassembled WGS sequence"/>
</dbReference>